<proteinExistence type="predicted"/>
<gene>
    <name evidence="3" type="ORF">E1B28_003671</name>
</gene>
<evidence type="ECO:0000313" key="3">
    <source>
        <dbReference type="EMBL" id="KAG7096219.1"/>
    </source>
</evidence>
<comment type="caution">
    <text evidence="3">The sequence shown here is derived from an EMBL/GenBank/DDBJ whole genome shotgun (WGS) entry which is preliminary data.</text>
</comment>
<keyword evidence="1" id="KW-1133">Transmembrane helix</keyword>
<feature type="transmembrane region" description="Helical" evidence="1">
    <location>
        <begin position="93"/>
        <end position="112"/>
    </location>
</feature>
<feature type="transmembrane region" description="Helical" evidence="1">
    <location>
        <begin position="183"/>
        <end position="202"/>
    </location>
</feature>
<keyword evidence="1" id="KW-0472">Membrane</keyword>
<name>A0A9P7UX22_9AGAR</name>
<dbReference type="GeneID" id="66072747"/>
<protein>
    <recommendedName>
        <fullName evidence="2">DUF6533 domain-containing protein</fullName>
    </recommendedName>
</protein>
<dbReference type="OrthoDB" id="3242376at2759"/>
<reference evidence="3" key="1">
    <citation type="journal article" date="2021" name="Genome Biol. Evol.">
        <title>The assembled and annotated genome of the fairy-ring fungus Marasmius oreades.</title>
        <authorList>
            <person name="Hiltunen M."/>
            <person name="Ament-Velasquez S.L."/>
            <person name="Johannesson H."/>
        </authorList>
    </citation>
    <scope>NUCLEOTIDE SEQUENCE</scope>
    <source>
        <strain evidence="3">03SP1</strain>
    </source>
</reference>
<dbReference type="AlphaFoldDB" id="A0A9P7UX22"/>
<feature type="domain" description="DUF6533" evidence="2">
    <location>
        <begin position="1"/>
        <end position="38"/>
    </location>
</feature>
<feature type="transmembrane region" description="Helical" evidence="1">
    <location>
        <begin position="140"/>
        <end position="163"/>
    </location>
</feature>
<evidence type="ECO:0000256" key="1">
    <source>
        <dbReference type="SAM" id="Phobius"/>
    </source>
</evidence>
<dbReference type="Pfam" id="PF20151">
    <property type="entry name" value="DUF6533"/>
    <property type="match status" value="1"/>
</dbReference>
<evidence type="ECO:0000313" key="4">
    <source>
        <dbReference type="Proteomes" id="UP001049176"/>
    </source>
</evidence>
<accession>A0A9P7UX22</accession>
<keyword evidence="4" id="KW-1185">Reference proteome</keyword>
<dbReference type="Proteomes" id="UP001049176">
    <property type="component" value="Chromosome 2"/>
</dbReference>
<keyword evidence="1" id="KW-0812">Transmembrane</keyword>
<dbReference type="RefSeq" id="XP_043012689.1">
    <property type="nucleotide sequence ID" value="XM_043148097.1"/>
</dbReference>
<feature type="transmembrane region" description="Helical" evidence="1">
    <location>
        <begin position="60"/>
        <end position="81"/>
    </location>
</feature>
<organism evidence="3 4">
    <name type="scientific">Marasmius oreades</name>
    <name type="common">fairy-ring Marasmius</name>
    <dbReference type="NCBI Taxonomy" id="181124"/>
    <lineage>
        <taxon>Eukaryota</taxon>
        <taxon>Fungi</taxon>
        <taxon>Dikarya</taxon>
        <taxon>Basidiomycota</taxon>
        <taxon>Agaricomycotina</taxon>
        <taxon>Agaricomycetes</taxon>
        <taxon>Agaricomycetidae</taxon>
        <taxon>Agaricales</taxon>
        <taxon>Marasmiineae</taxon>
        <taxon>Marasmiaceae</taxon>
        <taxon>Marasmius</taxon>
    </lineage>
</organism>
<dbReference type="EMBL" id="CM032182">
    <property type="protein sequence ID" value="KAG7096219.1"/>
    <property type="molecule type" value="Genomic_DNA"/>
</dbReference>
<dbReference type="InterPro" id="IPR045340">
    <property type="entry name" value="DUF6533"/>
</dbReference>
<feature type="transmembrane region" description="Helical" evidence="1">
    <location>
        <begin position="24"/>
        <end position="45"/>
    </location>
</feature>
<sequence length="313" mass="34218">MLCYDHLLTFDDEIKYMWQRKKAFPFYLFLIFRYITPIVSLINLISEHDPNWIGAACNNWIWLPVAIGPIVSLATGIILILRVHAIYSQATWILCVTLPIYITQLIVMGWAIPAAVPANLPPGFIGCIPVPKLDTGLRLASIYIAALAFDATIFALTFGRAIYSRLTGSSIPLKTLIIRDGTLYFAVIFVVNLTNVLLLTLAPLDLSAINAPFASMITAILVARLMLHLRAAADTQKVSYGARPPQARVTSTLPEDIYTFNRDSVQAAGGGGAGSSDLLGRMGASGFAVPLLDTIFEERSSDQNTQEGSREEV</sequence>
<evidence type="ECO:0000259" key="2">
    <source>
        <dbReference type="Pfam" id="PF20151"/>
    </source>
</evidence>
<dbReference type="KEGG" id="more:E1B28_003671"/>
<feature type="transmembrane region" description="Helical" evidence="1">
    <location>
        <begin position="208"/>
        <end position="227"/>
    </location>
</feature>